<dbReference type="Proteomes" id="UP000230833">
    <property type="component" value="Unassembled WGS sequence"/>
</dbReference>
<evidence type="ECO:0000256" key="1">
    <source>
        <dbReference type="SAM" id="Phobius"/>
    </source>
</evidence>
<gene>
    <name evidence="2" type="ORF">COV07_02850</name>
</gene>
<evidence type="ECO:0000313" key="3">
    <source>
        <dbReference type="Proteomes" id="UP000230833"/>
    </source>
</evidence>
<dbReference type="EMBL" id="PCYL01000030">
    <property type="protein sequence ID" value="PIR46712.1"/>
    <property type="molecule type" value="Genomic_DNA"/>
</dbReference>
<accession>A0A2H0RJH2</accession>
<organism evidence="2 3">
    <name type="scientific">Candidatus Vogelbacteria bacterium CG10_big_fil_rev_8_21_14_0_10_45_14</name>
    <dbReference type="NCBI Taxonomy" id="1975042"/>
    <lineage>
        <taxon>Bacteria</taxon>
        <taxon>Candidatus Vogeliibacteriota</taxon>
    </lineage>
</organism>
<evidence type="ECO:0000313" key="2">
    <source>
        <dbReference type="EMBL" id="PIR46712.1"/>
    </source>
</evidence>
<evidence type="ECO:0008006" key="4">
    <source>
        <dbReference type="Google" id="ProtNLM"/>
    </source>
</evidence>
<comment type="caution">
    <text evidence="2">The sequence shown here is derived from an EMBL/GenBank/DDBJ whole genome shotgun (WGS) entry which is preliminary data.</text>
</comment>
<keyword evidence="1" id="KW-0812">Transmembrane</keyword>
<reference evidence="2 3" key="1">
    <citation type="submission" date="2017-09" db="EMBL/GenBank/DDBJ databases">
        <title>Depth-based differentiation of microbial function through sediment-hosted aquifers and enrichment of novel symbionts in the deep terrestrial subsurface.</title>
        <authorList>
            <person name="Probst A.J."/>
            <person name="Ladd B."/>
            <person name="Jarett J.K."/>
            <person name="Geller-Mcgrath D.E."/>
            <person name="Sieber C.M."/>
            <person name="Emerson J.B."/>
            <person name="Anantharaman K."/>
            <person name="Thomas B.C."/>
            <person name="Malmstrom R."/>
            <person name="Stieglmeier M."/>
            <person name="Klingl A."/>
            <person name="Woyke T."/>
            <person name="Ryan C.M."/>
            <person name="Banfield J.F."/>
        </authorList>
    </citation>
    <scope>NUCLEOTIDE SEQUENCE [LARGE SCALE GENOMIC DNA]</scope>
    <source>
        <strain evidence="2">CG10_big_fil_rev_8_21_14_0_10_45_14</strain>
    </source>
</reference>
<keyword evidence="1" id="KW-0472">Membrane</keyword>
<keyword evidence="1" id="KW-1133">Transmembrane helix</keyword>
<dbReference type="AlphaFoldDB" id="A0A2H0RJH2"/>
<proteinExistence type="predicted"/>
<dbReference type="Pfam" id="PF14584">
    <property type="entry name" value="DUF4446"/>
    <property type="match status" value="1"/>
</dbReference>
<feature type="transmembrane region" description="Helical" evidence="1">
    <location>
        <begin position="12"/>
        <end position="28"/>
    </location>
</feature>
<sequence>MSNMSNISDLLLYANFSISFLLLVWLVSQELRLRKFFAGKSARSLEDSLGAILRHMGQVGDEMQKQGEILEKHDERLKTAVRFVESERFNPWEGTGEGGSQSFATVFADEGGSGFVLSTLYTRERVSVYGKPLKKWTSEFPLSKEEKTVIDKIRTQK</sequence>
<protein>
    <recommendedName>
        <fullName evidence="4">DUF4446 domain-containing protein</fullName>
    </recommendedName>
</protein>
<name>A0A2H0RJH2_9BACT</name>
<dbReference type="InterPro" id="IPR027981">
    <property type="entry name" value="DUF4446"/>
</dbReference>